<dbReference type="EMBL" id="CAJNOJ010000351">
    <property type="protein sequence ID" value="CAF1412887.1"/>
    <property type="molecule type" value="Genomic_DNA"/>
</dbReference>
<comment type="caution">
    <text evidence="2">The sequence shown here is derived from an EMBL/GenBank/DDBJ whole genome shotgun (WGS) entry which is preliminary data.</text>
</comment>
<dbReference type="Proteomes" id="UP000663852">
    <property type="component" value="Unassembled WGS sequence"/>
</dbReference>
<proteinExistence type="predicted"/>
<gene>
    <name evidence="2" type="ORF">EDS130_LOCUS36864</name>
</gene>
<reference evidence="2" key="1">
    <citation type="submission" date="2021-02" db="EMBL/GenBank/DDBJ databases">
        <authorList>
            <person name="Nowell W R."/>
        </authorList>
    </citation>
    <scope>NUCLEOTIDE SEQUENCE</scope>
</reference>
<feature type="signal peptide" evidence="1">
    <location>
        <begin position="1"/>
        <end position="23"/>
    </location>
</feature>
<dbReference type="OrthoDB" id="9989935at2759"/>
<evidence type="ECO:0000313" key="2">
    <source>
        <dbReference type="EMBL" id="CAF1412887.1"/>
    </source>
</evidence>
<evidence type="ECO:0000256" key="1">
    <source>
        <dbReference type="SAM" id="SignalP"/>
    </source>
</evidence>
<keyword evidence="1" id="KW-0732">Signal</keyword>
<protein>
    <recommendedName>
        <fullName evidence="4">Secreted protein</fullName>
    </recommendedName>
</protein>
<feature type="chain" id="PRO_5032434167" description="Secreted protein" evidence="1">
    <location>
        <begin position="24"/>
        <end position="172"/>
    </location>
</feature>
<organism evidence="2 3">
    <name type="scientific">Adineta ricciae</name>
    <name type="common">Rotifer</name>
    <dbReference type="NCBI Taxonomy" id="249248"/>
    <lineage>
        <taxon>Eukaryota</taxon>
        <taxon>Metazoa</taxon>
        <taxon>Spiralia</taxon>
        <taxon>Gnathifera</taxon>
        <taxon>Rotifera</taxon>
        <taxon>Eurotatoria</taxon>
        <taxon>Bdelloidea</taxon>
        <taxon>Adinetida</taxon>
        <taxon>Adinetidae</taxon>
        <taxon>Adineta</taxon>
    </lineage>
</organism>
<accession>A0A815M4H6</accession>
<name>A0A815M4H6_ADIRI</name>
<evidence type="ECO:0008006" key="4">
    <source>
        <dbReference type="Google" id="ProtNLM"/>
    </source>
</evidence>
<sequence length="172" mass="19060">MLNIQTIIYLVIVSTTLTINCNARQYNNADMDDSNFYDDRRDLIDTYLDRYVDKRAAKSVCTGSAQCGNICDPKKQYDSSTTCGLVCYAANWEEKVGSKGTCQLNSKVCGGQSSTFCPGGSYTSIRNDYPNNPSYFDCNNGYGCADRGGCCVRIAGATNNNWQYYCLKCNQN</sequence>
<evidence type="ECO:0000313" key="3">
    <source>
        <dbReference type="Proteomes" id="UP000663852"/>
    </source>
</evidence>
<dbReference type="AlphaFoldDB" id="A0A815M4H6"/>